<dbReference type="PANTHER" id="PTHR47959:SF13">
    <property type="entry name" value="ATP-DEPENDENT RNA HELICASE RHLE"/>
    <property type="match status" value="1"/>
</dbReference>
<evidence type="ECO:0000256" key="2">
    <source>
        <dbReference type="ARBA" id="ARBA00022801"/>
    </source>
</evidence>
<dbReference type="GO" id="GO:0005524">
    <property type="term" value="F:ATP binding"/>
    <property type="evidence" value="ECO:0007669"/>
    <property type="project" value="UniProtKB-KW"/>
</dbReference>
<accession>A0A4R6R654</accession>
<feature type="short sequence motif" description="Q motif" evidence="6">
    <location>
        <begin position="22"/>
        <end position="50"/>
    </location>
</feature>
<dbReference type="SMART" id="SM00490">
    <property type="entry name" value="HELICc"/>
    <property type="match status" value="1"/>
</dbReference>
<evidence type="ECO:0000313" key="13">
    <source>
        <dbReference type="Proteomes" id="UP000294593"/>
    </source>
</evidence>
<evidence type="ECO:0000256" key="7">
    <source>
        <dbReference type="RuleBase" id="RU000492"/>
    </source>
</evidence>
<dbReference type="SMART" id="SM00487">
    <property type="entry name" value="DEXDc"/>
    <property type="match status" value="1"/>
</dbReference>
<dbReference type="SUPFAM" id="SSF52540">
    <property type="entry name" value="P-loop containing nucleoside triphosphate hydrolases"/>
    <property type="match status" value="1"/>
</dbReference>
<feature type="region of interest" description="Disordered" evidence="8">
    <location>
        <begin position="406"/>
        <end position="458"/>
    </location>
</feature>
<dbReference type="GO" id="GO:0016787">
    <property type="term" value="F:hydrolase activity"/>
    <property type="evidence" value="ECO:0007669"/>
    <property type="project" value="UniProtKB-KW"/>
</dbReference>
<dbReference type="PROSITE" id="PS51194">
    <property type="entry name" value="HELICASE_CTER"/>
    <property type="match status" value="1"/>
</dbReference>
<dbReference type="CDD" id="cd00268">
    <property type="entry name" value="DEADc"/>
    <property type="match status" value="1"/>
</dbReference>
<evidence type="ECO:0000256" key="3">
    <source>
        <dbReference type="ARBA" id="ARBA00022806"/>
    </source>
</evidence>
<evidence type="ECO:0000256" key="6">
    <source>
        <dbReference type="PROSITE-ProRule" id="PRU00552"/>
    </source>
</evidence>
<evidence type="ECO:0000256" key="5">
    <source>
        <dbReference type="ARBA" id="ARBA00038437"/>
    </source>
</evidence>
<gene>
    <name evidence="12" type="ORF">EV672_108188</name>
</gene>
<feature type="compositionally biased region" description="Polar residues" evidence="8">
    <location>
        <begin position="409"/>
        <end position="419"/>
    </location>
</feature>
<comment type="caution">
    <text evidence="12">The sequence shown here is derived from an EMBL/GenBank/DDBJ whole genome shotgun (WGS) entry which is preliminary data.</text>
</comment>
<dbReference type="Pfam" id="PF00271">
    <property type="entry name" value="Helicase_C"/>
    <property type="match status" value="1"/>
</dbReference>
<evidence type="ECO:0000256" key="8">
    <source>
        <dbReference type="SAM" id="MobiDB-lite"/>
    </source>
</evidence>
<dbReference type="InterPro" id="IPR050079">
    <property type="entry name" value="DEAD_box_RNA_helicase"/>
</dbReference>
<dbReference type="PROSITE" id="PS51192">
    <property type="entry name" value="HELICASE_ATP_BIND_1"/>
    <property type="match status" value="1"/>
</dbReference>
<dbReference type="PROSITE" id="PS00039">
    <property type="entry name" value="DEAD_ATP_HELICASE"/>
    <property type="match status" value="1"/>
</dbReference>
<feature type="domain" description="Helicase ATP-binding" evidence="9">
    <location>
        <begin position="53"/>
        <end position="239"/>
    </location>
</feature>
<organism evidence="12 13">
    <name type="scientific">Aquabacterium commune</name>
    <dbReference type="NCBI Taxonomy" id="70586"/>
    <lineage>
        <taxon>Bacteria</taxon>
        <taxon>Pseudomonadati</taxon>
        <taxon>Pseudomonadota</taxon>
        <taxon>Betaproteobacteria</taxon>
        <taxon>Burkholderiales</taxon>
        <taxon>Aquabacterium</taxon>
    </lineage>
</organism>
<evidence type="ECO:0000259" key="10">
    <source>
        <dbReference type="PROSITE" id="PS51194"/>
    </source>
</evidence>
<dbReference type="InterPro" id="IPR000629">
    <property type="entry name" value="RNA-helicase_DEAD-box_CS"/>
</dbReference>
<feature type="compositionally biased region" description="Low complexity" evidence="8">
    <location>
        <begin position="443"/>
        <end position="452"/>
    </location>
</feature>
<dbReference type="InterPro" id="IPR014014">
    <property type="entry name" value="RNA_helicase_DEAD_Q_motif"/>
</dbReference>
<evidence type="ECO:0000313" key="12">
    <source>
        <dbReference type="EMBL" id="TDP81403.1"/>
    </source>
</evidence>
<feature type="domain" description="DEAD-box RNA helicase Q" evidence="11">
    <location>
        <begin position="22"/>
        <end position="50"/>
    </location>
</feature>
<evidence type="ECO:0000256" key="4">
    <source>
        <dbReference type="ARBA" id="ARBA00022840"/>
    </source>
</evidence>
<evidence type="ECO:0000259" key="9">
    <source>
        <dbReference type="PROSITE" id="PS51192"/>
    </source>
</evidence>
<dbReference type="InterPro" id="IPR027417">
    <property type="entry name" value="P-loop_NTPase"/>
</dbReference>
<sequence>MNEDINKDVDKDLDVPRNDAASPFLALGLSADLAEALEAVGFDEPTAIQADALPVVLAGRDVLATAQTGSGKTLAYVLPVLQRLQDAWLKAQTKGLDEPTGRRPTRVLVLVPTRELALQIGQTLHELAPHLQAPLRWGCVFGGVSINPQMMGLRGGADIVVATPGRLLDLIDHNALSLDGVQTLVLDEADRLLEKGFEDELKRVLALLPAQRQSLMFSATFAPAVEALAQQLLHDAARIDVRADEVSVPDITQRAIHVDAAQRTPLLRHLIAQEGWQRVLVFVATRYACELVTHKLEKAGIRAAAFHADASQGARREVLRAFKAGELQVVVATDLAARGIDIAQLPAVVNHDLPRSPDDHIHRIGRTARAGESGVAVSFVSANTEAHFRLIEKRQGLRVPREQVPGFEMTQTEPVNANPLTDPEGTGGIKGKRKSKKDKLREAAALAAATPAGQRSGR</sequence>
<proteinExistence type="inferred from homology"/>
<dbReference type="PROSITE" id="PS51195">
    <property type="entry name" value="Q_MOTIF"/>
    <property type="match status" value="1"/>
</dbReference>
<dbReference type="GO" id="GO:0003676">
    <property type="term" value="F:nucleic acid binding"/>
    <property type="evidence" value="ECO:0007669"/>
    <property type="project" value="InterPro"/>
</dbReference>
<feature type="domain" description="Helicase C-terminal" evidence="10">
    <location>
        <begin position="265"/>
        <end position="415"/>
    </location>
</feature>
<dbReference type="InterPro" id="IPR001650">
    <property type="entry name" value="Helicase_C-like"/>
</dbReference>
<dbReference type="Proteomes" id="UP000294593">
    <property type="component" value="Unassembled WGS sequence"/>
</dbReference>
<dbReference type="GO" id="GO:0003724">
    <property type="term" value="F:RNA helicase activity"/>
    <property type="evidence" value="ECO:0007669"/>
    <property type="project" value="InterPro"/>
</dbReference>
<dbReference type="InterPro" id="IPR044742">
    <property type="entry name" value="DEAD/DEAH_RhlB"/>
</dbReference>
<dbReference type="AlphaFoldDB" id="A0A4R6R654"/>
<name>A0A4R6R654_9BURK</name>
<dbReference type="CDD" id="cd18787">
    <property type="entry name" value="SF2_C_DEAD"/>
    <property type="match status" value="1"/>
</dbReference>
<keyword evidence="4 7" id="KW-0067">ATP-binding</keyword>
<keyword evidence="2 7" id="KW-0378">Hydrolase</keyword>
<dbReference type="PANTHER" id="PTHR47959">
    <property type="entry name" value="ATP-DEPENDENT RNA HELICASE RHLE-RELATED"/>
    <property type="match status" value="1"/>
</dbReference>
<dbReference type="InterPro" id="IPR014001">
    <property type="entry name" value="Helicase_ATP-bd"/>
</dbReference>
<evidence type="ECO:0000256" key="1">
    <source>
        <dbReference type="ARBA" id="ARBA00022741"/>
    </source>
</evidence>
<dbReference type="EMBL" id="SNXW01000008">
    <property type="protein sequence ID" value="TDP81403.1"/>
    <property type="molecule type" value="Genomic_DNA"/>
</dbReference>
<keyword evidence="1 7" id="KW-0547">Nucleotide-binding</keyword>
<reference evidence="12 13" key="1">
    <citation type="submission" date="2019-03" db="EMBL/GenBank/DDBJ databases">
        <title>Genomic Encyclopedia of Type Strains, Phase IV (KMG-IV): sequencing the most valuable type-strain genomes for metagenomic binning, comparative biology and taxonomic classification.</title>
        <authorList>
            <person name="Goeker M."/>
        </authorList>
    </citation>
    <scope>NUCLEOTIDE SEQUENCE [LARGE SCALE GENOMIC DNA]</scope>
    <source>
        <strain evidence="12 13">DSM 11901</strain>
    </source>
</reference>
<keyword evidence="13" id="KW-1185">Reference proteome</keyword>
<dbReference type="Pfam" id="PF00270">
    <property type="entry name" value="DEAD"/>
    <property type="match status" value="1"/>
</dbReference>
<dbReference type="Gene3D" id="3.40.50.300">
    <property type="entry name" value="P-loop containing nucleotide triphosphate hydrolases"/>
    <property type="match status" value="2"/>
</dbReference>
<keyword evidence="3 7" id="KW-0347">Helicase</keyword>
<evidence type="ECO:0000259" key="11">
    <source>
        <dbReference type="PROSITE" id="PS51195"/>
    </source>
</evidence>
<dbReference type="GO" id="GO:0005829">
    <property type="term" value="C:cytosol"/>
    <property type="evidence" value="ECO:0007669"/>
    <property type="project" value="TreeGrafter"/>
</dbReference>
<protein>
    <submittedName>
        <fullName evidence="12">Superfamily II DNA/RNA helicase</fullName>
    </submittedName>
</protein>
<dbReference type="InterPro" id="IPR011545">
    <property type="entry name" value="DEAD/DEAH_box_helicase_dom"/>
</dbReference>
<comment type="similarity">
    <text evidence="5 7">Belongs to the DEAD box helicase family.</text>
</comment>